<evidence type="ECO:0000313" key="6">
    <source>
        <dbReference type="Proteomes" id="UP000295765"/>
    </source>
</evidence>
<evidence type="ECO:0000256" key="3">
    <source>
        <dbReference type="ARBA" id="ARBA00022723"/>
    </source>
</evidence>
<protein>
    <recommendedName>
        <fullName evidence="2">GTP cyclohydrolase 1 type 2 homolog</fullName>
    </recommendedName>
</protein>
<evidence type="ECO:0000256" key="1">
    <source>
        <dbReference type="ARBA" id="ARBA00006964"/>
    </source>
</evidence>
<dbReference type="PANTHER" id="PTHR13799:SF14">
    <property type="entry name" value="GTP CYCLOHYDROLASE 1 TYPE 2 HOMOLOG"/>
    <property type="match status" value="1"/>
</dbReference>
<comment type="similarity">
    <text evidence="1">Belongs to the GTP cyclohydrolase I type 2/NIF3 family.</text>
</comment>
<dbReference type="GO" id="GO:0046872">
    <property type="term" value="F:metal ion binding"/>
    <property type="evidence" value="ECO:0007669"/>
    <property type="project" value="UniProtKB-KW"/>
</dbReference>
<organism evidence="5 6">
    <name type="scientific">Plasticicumulans lactativorans</name>
    <dbReference type="NCBI Taxonomy" id="1133106"/>
    <lineage>
        <taxon>Bacteria</taxon>
        <taxon>Pseudomonadati</taxon>
        <taxon>Pseudomonadota</taxon>
        <taxon>Gammaproteobacteria</taxon>
        <taxon>Candidatus Competibacteraceae</taxon>
        <taxon>Plasticicumulans</taxon>
    </lineage>
</organism>
<sequence length="253" mass="26864">MVALRELVAYTDELLAAGAFSDYCPNGLQVEGRTEVRRIVGGVTASQALLDAAVRDGADAVLVHHGYFWKGESPCVTGMKRRRLATLLAHELSLIAYHLPLDAHPALGNNARLGAELGFRITGTLGGSARTPGLVMVGELDAPMDGARLAARIETRLGRVPLHVAGAQTPIRRIAWCTGGGQGYIEVAVAAGVDAYLSGEVSEQTVHVARECGLHFFAAGHHATERYGVPALGEHLAVRFGVEFRFIDLPNPA</sequence>
<comment type="caution">
    <text evidence="5">The sequence shown here is derived from an EMBL/GenBank/DDBJ whole genome shotgun (WGS) entry which is preliminary data.</text>
</comment>
<dbReference type="Pfam" id="PF01784">
    <property type="entry name" value="DUF34_NIF3"/>
    <property type="match status" value="1"/>
</dbReference>
<feature type="binding site" evidence="4">
    <location>
        <position position="102"/>
    </location>
    <ligand>
        <name>a divalent metal cation</name>
        <dbReference type="ChEBI" id="CHEBI:60240"/>
        <label>1</label>
    </ligand>
</feature>
<gene>
    <name evidence="5" type="ORF">EV699_11662</name>
</gene>
<accession>A0A4R2L4H7</accession>
<dbReference type="GO" id="GO:0005737">
    <property type="term" value="C:cytoplasm"/>
    <property type="evidence" value="ECO:0007669"/>
    <property type="project" value="TreeGrafter"/>
</dbReference>
<dbReference type="EMBL" id="SLWY01000016">
    <property type="protein sequence ID" value="TCO80157.1"/>
    <property type="molecule type" value="Genomic_DNA"/>
</dbReference>
<dbReference type="Proteomes" id="UP000295765">
    <property type="component" value="Unassembled WGS sequence"/>
</dbReference>
<dbReference type="AlphaFoldDB" id="A0A4R2L4H7"/>
<dbReference type="RefSeq" id="WP_424450041.1">
    <property type="nucleotide sequence ID" value="NZ_SLWY01000016.1"/>
</dbReference>
<dbReference type="InterPro" id="IPR036069">
    <property type="entry name" value="DUF34/NIF3_sf"/>
</dbReference>
<keyword evidence="3 4" id="KW-0479">Metal-binding</keyword>
<evidence type="ECO:0000256" key="2">
    <source>
        <dbReference type="ARBA" id="ARBA00022112"/>
    </source>
</evidence>
<dbReference type="Gene3D" id="3.40.1390.30">
    <property type="entry name" value="NIF3 (NGG1p interacting factor 3)-like"/>
    <property type="match status" value="2"/>
</dbReference>
<dbReference type="InterPro" id="IPR002678">
    <property type="entry name" value="DUF34/NIF3"/>
</dbReference>
<evidence type="ECO:0000256" key="4">
    <source>
        <dbReference type="PIRSR" id="PIRSR602678-1"/>
    </source>
</evidence>
<dbReference type="SUPFAM" id="SSF102705">
    <property type="entry name" value="NIF3 (NGG1p interacting factor 3)-like"/>
    <property type="match status" value="1"/>
</dbReference>
<proteinExistence type="inferred from homology"/>
<evidence type="ECO:0000313" key="5">
    <source>
        <dbReference type="EMBL" id="TCO80157.1"/>
    </source>
</evidence>
<dbReference type="NCBIfam" id="TIGR00486">
    <property type="entry name" value="YbgI_SA1388"/>
    <property type="match status" value="1"/>
</dbReference>
<feature type="binding site" evidence="4">
    <location>
        <position position="65"/>
    </location>
    <ligand>
        <name>a divalent metal cation</name>
        <dbReference type="ChEBI" id="CHEBI:60240"/>
        <label>1</label>
    </ligand>
</feature>
<keyword evidence="6" id="KW-1185">Reference proteome</keyword>
<dbReference type="PANTHER" id="PTHR13799">
    <property type="entry name" value="NGG1 INTERACTING FACTOR 3"/>
    <property type="match status" value="1"/>
</dbReference>
<name>A0A4R2L4H7_9GAMM</name>
<feature type="binding site" evidence="4">
    <location>
        <position position="225"/>
    </location>
    <ligand>
        <name>a divalent metal cation</name>
        <dbReference type="ChEBI" id="CHEBI:60240"/>
        <label>1</label>
    </ligand>
</feature>
<feature type="binding site" evidence="4">
    <location>
        <position position="221"/>
    </location>
    <ligand>
        <name>a divalent metal cation</name>
        <dbReference type="ChEBI" id="CHEBI:60240"/>
        <label>1</label>
    </ligand>
</feature>
<dbReference type="FunFam" id="3.40.1390.30:FF:000002">
    <property type="entry name" value="Nif3-like dinuclear metal center protein"/>
    <property type="match status" value="1"/>
</dbReference>
<feature type="binding site" evidence="4">
    <location>
        <position position="64"/>
    </location>
    <ligand>
        <name>a divalent metal cation</name>
        <dbReference type="ChEBI" id="CHEBI:60240"/>
        <label>2</label>
    </ligand>
</feature>
<reference evidence="5 6" key="1">
    <citation type="submission" date="2019-03" db="EMBL/GenBank/DDBJ databases">
        <title>Genomic Encyclopedia of Type Strains, Phase IV (KMG-IV): sequencing the most valuable type-strain genomes for metagenomic binning, comparative biology and taxonomic classification.</title>
        <authorList>
            <person name="Goeker M."/>
        </authorList>
    </citation>
    <scope>NUCLEOTIDE SEQUENCE [LARGE SCALE GENOMIC DNA]</scope>
    <source>
        <strain evidence="5 6">DSM 25287</strain>
    </source>
</reference>